<gene>
    <name evidence="3" type="ORF">ABB55_28405</name>
</gene>
<accession>A0A0P6W8N7</accession>
<dbReference type="PROSITE" id="PS51468">
    <property type="entry name" value="VIT"/>
    <property type="match status" value="1"/>
</dbReference>
<keyword evidence="4" id="KW-1185">Reference proteome</keyword>
<feature type="domain" description="VIT" evidence="2">
    <location>
        <begin position="13"/>
        <end position="142"/>
    </location>
</feature>
<protein>
    <recommendedName>
        <fullName evidence="2">VIT domain-containing protein</fullName>
    </recommendedName>
</protein>
<dbReference type="EMBL" id="LJYW01000005">
    <property type="protein sequence ID" value="KPL50685.1"/>
    <property type="molecule type" value="Genomic_DNA"/>
</dbReference>
<sequence length="482" mass="51344">MIEPTGPGLTDPLLPLLRPAATPRPPLLLDTTDIRLRIVPPIARLILVRTFTNREHVPIEVVLTMPPALAGAVVHDMAVSIGDQRWSARARARRRAEGTYDGGAIDGNRAILLEELKQGWQALSVAGVRPGESVTLRFESVIGIGETGAMLRLCPGVDPDRAVPALPDHLLPRHSGVSHPVTLTIEGADAIRVLAAGRDLPPKQRIDGSPIMLEVVVPAGFKGALTDRSADDVRAEMALHCATEIAALLTAGGKVDRARVRDLAVKGNLLTTETSLVFVGPEGEASGVLPAMRKLALVDARAAEVQPVPAAMPPVAEPVSPVIEAPPLDDGGDIQPGRRGRTLPRLPTPNARAPWTVRLGNWLRDHLLPRTRPLTLPLLGRRLRSAAGQVLWRQDGMLSLRSGDPAHLPPAAAALVREVAAVPVVRDTAAALHLTPDHLAIALLARAAARDPATPPELLDQLFPDAVPQPFERLMTMMELGA</sequence>
<dbReference type="InterPro" id="IPR013694">
    <property type="entry name" value="VIT"/>
</dbReference>
<dbReference type="STRING" id="665126.ABB55_28405"/>
<reference evidence="3 4" key="1">
    <citation type="submission" date="2015-09" db="EMBL/GenBank/DDBJ databases">
        <authorList>
            <person name="Jackson K.R."/>
            <person name="Lunt B.L."/>
            <person name="Fisher J.N.B."/>
            <person name="Gardner A.V."/>
            <person name="Bailey M.E."/>
            <person name="Deus L.M."/>
            <person name="Earl A.S."/>
            <person name="Gibby P.D."/>
            <person name="Hartmann K.A."/>
            <person name="Liu J.E."/>
            <person name="Manci A.M."/>
            <person name="Nielsen D.A."/>
            <person name="Solomon M.B."/>
            <person name="Breakwell D.P."/>
            <person name="Burnett S.H."/>
            <person name="Grose J.H."/>
        </authorList>
    </citation>
    <scope>NUCLEOTIDE SEQUENCE [LARGE SCALE GENOMIC DNA]</scope>
    <source>
        <strain evidence="3 4">16</strain>
    </source>
</reference>
<organism evidence="3 4">
    <name type="scientific">Prosthecodimorpha hirschii</name>
    <dbReference type="NCBI Taxonomy" id="665126"/>
    <lineage>
        <taxon>Bacteria</taxon>
        <taxon>Pseudomonadati</taxon>
        <taxon>Pseudomonadota</taxon>
        <taxon>Alphaproteobacteria</taxon>
        <taxon>Hyphomicrobiales</taxon>
        <taxon>Ancalomicrobiaceae</taxon>
        <taxon>Prosthecodimorpha</taxon>
    </lineage>
</organism>
<comment type="caution">
    <text evidence="3">The sequence shown here is derived from an EMBL/GenBank/DDBJ whole genome shotgun (WGS) entry which is preliminary data.</text>
</comment>
<reference evidence="3 4" key="2">
    <citation type="submission" date="2015-10" db="EMBL/GenBank/DDBJ databases">
        <title>Draft Genome Sequence of Prosthecomicrobium hirschii ATCC 27832.</title>
        <authorList>
            <person name="Daniel J."/>
            <person name="Givan S.A."/>
            <person name="Brun Y.V."/>
            <person name="Brown P.J."/>
        </authorList>
    </citation>
    <scope>NUCLEOTIDE SEQUENCE [LARGE SCALE GENOMIC DNA]</scope>
    <source>
        <strain evidence="3 4">16</strain>
    </source>
</reference>
<dbReference type="Proteomes" id="UP000048984">
    <property type="component" value="Unassembled WGS sequence"/>
</dbReference>
<name>A0A0P6W8N7_9HYPH</name>
<evidence type="ECO:0000259" key="2">
    <source>
        <dbReference type="PROSITE" id="PS51468"/>
    </source>
</evidence>
<feature type="region of interest" description="Disordered" evidence="1">
    <location>
        <begin position="325"/>
        <end position="349"/>
    </location>
</feature>
<dbReference type="AlphaFoldDB" id="A0A0P6W8N7"/>
<evidence type="ECO:0000313" key="4">
    <source>
        <dbReference type="Proteomes" id="UP000048984"/>
    </source>
</evidence>
<proteinExistence type="predicted"/>
<dbReference type="RefSeq" id="WP_054362449.1">
    <property type="nucleotide sequence ID" value="NZ_LJYW01000005.1"/>
</dbReference>
<evidence type="ECO:0000256" key="1">
    <source>
        <dbReference type="SAM" id="MobiDB-lite"/>
    </source>
</evidence>
<evidence type="ECO:0000313" key="3">
    <source>
        <dbReference type="EMBL" id="KPL50685.1"/>
    </source>
</evidence>
<dbReference type="Pfam" id="PF08487">
    <property type="entry name" value="VIT"/>
    <property type="match status" value="1"/>
</dbReference>